<proteinExistence type="predicted"/>
<evidence type="ECO:0000313" key="1">
    <source>
        <dbReference type="EMBL" id="JAE08402.1"/>
    </source>
</evidence>
<dbReference type="AlphaFoldDB" id="A0A0A9F7S4"/>
<organism evidence="1">
    <name type="scientific">Arundo donax</name>
    <name type="common">Giant reed</name>
    <name type="synonym">Donax arundinaceus</name>
    <dbReference type="NCBI Taxonomy" id="35708"/>
    <lineage>
        <taxon>Eukaryota</taxon>
        <taxon>Viridiplantae</taxon>
        <taxon>Streptophyta</taxon>
        <taxon>Embryophyta</taxon>
        <taxon>Tracheophyta</taxon>
        <taxon>Spermatophyta</taxon>
        <taxon>Magnoliopsida</taxon>
        <taxon>Liliopsida</taxon>
        <taxon>Poales</taxon>
        <taxon>Poaceae</taxon>
        <taxon>PACMAD clade</taxon>
        <taxon>Arundinoideae</taxon>
        <taxon>Arundineae</taxon>
        <taxon>Arundo</taxon>
    </lineage>
</organism>
<reference evidence="1" key="1">
    <citation type="submission" date="2014-09" db="EMBL/GenBank/DDBJ databases">
        <authorList>
            <person name="Magalhaes I.L.F."/>
            <person name="Oliveira U."/>
            <person name="Santos F.R."/>
            <person name="Vidigal T.H.D.A."/>
            <person name="Brescovit A.D."/>
            <person name="Santos A.J."/>
        </authorList>
    </citation>
    <scope>NUCLEOTIDE SEQUENCE</scope>
    <source>
        <tissue evidence="1">Shoot tissue taken approximately 20 cm above the soil surface</tissue>
    </source>
</reference>
<protein>
    <submittedName>
        <fullName evidence="1">Uncharacterized protein</fullName>
    </submittedName>
</protein>
<sequence>MAGSMSLLISWLDLLPDPHATI</sequence>
<accession>A0A0A9F7S4</accession>
<dbReference type="EMBL" id="GBRH01189494">
    <property type="protein sequence ID" value="JAE08402.1"/>
    <property type="molecule type" value="Transcribed_RNA"/>
</dbReference>
<reference evidence="1" key="2">
    <citation type="journal article" date="2015" name="Data Brief">
        <title>Shoot transcriptome of the giant reed, Arundo donax.</title>
        <authorList>
            <person name="Barrero R.A."/>
            <person name="Guerrero F.D."/>
            <person name="Moolhuijzen P."/>
            <person name="Goolsby J.A."/>
            <person name="Tidwell J."/>
            <person name="Bellgard S.E."/>
            <person name="Bellgard M.I."/>
        </authorList>
    </citation>
    <scope>NUCLEOTIDE SEQUENCE</scope>
    <source>
        <tissue evidence="1">Shoot tissue taken approximately 20 cm above the soil surface</tissue>
    </source>
</reference>
<name>A0A0A9F7S4_ARUDO</name>